<dbReference type="EMBL" id="MU069960">
    <property type="protein sequence ID" value="KAF5831286.1"/>
    <property type="molecule type" value="Genomic_DNA"/>
</dbReference>
<feature type="region of interest" description="Disordered" evidence="1">
    <location>
        <begin position="1"/>
        <end position="32"/>
    </location>
</feature>
<name>A0ABQ7G9K7_DUNSA</name>
<comment type="caution">
    <text evidence="2">The sequence shown here is derived from an EMBL/GenBank/DDBJ whole genome shotgun (WGS) entry which is preliminary data.</text>
</comment>
<reference evidence="2" key="1">
    <citation type="submission" date="2017-08" db="EMBL/GenBank/DDBJ databases">
        <authorList>
            <person name="Polle J.E."/>
            <person name="Barry K."/>
            <person name="Cushman J."/>
            <person name="Schmutz J."/>
            <person name="Tran D."/>
            <person name="Hathwaick L.T."/>
            <person name="Yim W.C."/>
            <person name="Jenkins J."/>
            <person name="Mckie-Krisberg Z.M."/>
            <person name="Prochnik S."/>
            <person name="Lindquist E."/>
            <person name="Dockter R.B."/>
            <person name="Adam C."/>
            <person name="Molina H."/>
            <person name="Bunkerborg J."/>
            <person name="Jin E."/>
            <person name="Buchheim M."/>
            <person name="Magnuson J."/>
        </authorList>
    </citation>
    <scope>NUCLEOTIDE SEQUENCE</scope>
    <source>
        <strain evidence="2">CCAP 19/18</strain>
    </source>
</reference>
<sequence length="190" mass="20280">MLARAQARMSTMQPHACPQDQAAAPAAPEAVRPRLKSVVVASETYDSRSLAQIKREIKEAELKKKASATASKEAKAQAAQVQNLTDVRNTPLVGKADNQDDEEEVEDSEAYHEDEEEGDDTAVDDQLLAAMGGLGIRPAGSKPEALRGVPLPQGTHIRFDDDGTAMDSPTSGKPALRGLPQATGAHIRFD</sequence>
<gene>
    <name evidence="2" type="ORF">DUNSADRAFT_13342</name>
</gene>
<evidence type="ECO:0000313" key="2">
    <source>
        <dbReference type="EMBL" id="KAF5831286.1"/>
    </source>
</evidence>
<protein>
    <submittedName>
        <fullName evidence="2">Uncharacterized protein</fullName>
    </submittedName>
</protein>
<accession>A0ABQ7G9K7</accession>
<proteinExistence type="predicted"/>
<keyword evidence="3" id="KW-1185">Reference proteome</keyword>
<feature type="compositionally biased region" description="Low complexity" evidence="1">
    <location>
        <begin position="13"/>
        <end position="30"/>
    </location>
</feature>
<dbReference type="Proteomes" id="UP000815325">
    <property type="component" value="Unassembled WGS sequence"/>
</dbReference>
<evidence type="ECO:0000313" key="3">
    <source>
        <dbReference type="Proteomes" id="UP000815325"/>
    </source>
</evidence>
<feature type="region of interest" description="Disordered" evidence="1">
    <location>
        <begin position="134"/>
        <end position="190"/>
    </location>
</feature>
<feature type="region of interest" description="Disordered" evidence="1">
    <location>
        <begin position="62"/>
        <end position="120"/>
    </location>
</feature>
<feature type="compositionally biased region" description="Acidic residues" evidence="1">
    <location>
        <begin position="99"/>
        <end position="120"/>
    </location>
</feature>
<organism evidence="2 3">
    <name type="scientific">Dunaliella salina</name>
    <name type="common">Green alga</name>
    <name type="synonym">Protococcus salinus</name>
    <dbReference type="NCBI Taxonomy" id="3046"/>
    <lineage>
        <taxon>Eukaryota</taxon>
        <taxon>Viridiplantae</taxon>
        <taxon>Chlorophyta</taxon>
        <taxon>core chlorophytes</taxon>
        <taxon>Chlorophyceae</taxon>
        <taxon>CS clade</taxon>
        <taxon>Chlamydomonadales</taxon>
        <taxon>Dunaliellaceae</taxon>
        <taxon>Dunaliella</taxon>
    </lineage>
</organism>
<feature type="compositionally biased region" description="Low complexity" evidence="1">
    <location>
        <begin position="67"/>
        <end position="79"/>
    </location>
</feature>
<evidence type="ECO:0000256" key="1">
    <source>
        <dbReference type="SAM" id="MobiDB-lite"/>
    </source>
</evidence>